<keyword evidence="2" id="KW-1185">Reference proteome</keyword>
<organism evidence="1 2">
    <name type="scientific">Neolentinus lepideus HHB14362 ss-1</name>
    <dbReference type="NCBI Taxonomy" id="1314782"/>
    <lineage>
        <taxon>Eukaryota</taxon>
        <taxon>Fungi</taxon>
        <taxon>Dikarya</taxon>
        <taxon>Basidiomycota</taxon>
        <taxon>Agaricomycotina</taxon>
        <taxon>Agaricomycetes</taxon>
        <taxon>Gloeophyllales</taxon>
        <taxon>Gloeophyllaceae</taxon>
        <taxon>Neolentinus</taxon>
    </lineage>
</organism>
<dbReference type="OrthoDB" id="3271139at2759"/>
<dbReference type="InParanoid" id="A0A165QVQ4"/>
<name>A0A165QVQ4_9AGAM</name>
<sequence length="591" mass="65865">MNFAVDASWSMNFQGTSALLKEELFSKQIFNETSALKATHAEVLDKLNNIASHTSGLLLDENVSDEQLLDGGKAHQTQRVKQEKLMYPLLCEIFDYISSSEALDFLSHVQHCHINRDVHLQTDHLHPSLDPKVSPDLQILDSDLLKLDLRHWQDRIAWGEVKCLWSDGPAHTNEPSKPESVKMLIRQGAHYVQLHMSGQPFLLFSVSLLIYGTCFCIAVFDCDSVLISPISNIVKESGLKTLIKIIRKLTHVLMDVELGQDPTVTHLSMDATKELLGQAISCPSHIVPSFSPSDSHQWCTVGPQLLSSISLFGHGMMVSYICLHIPGDGVHSGSGELVRDTMILKTAWRSGQHDPESHIYETVWGHHLGLAQLLIGNNVSTGDHNTITYTSDLELLKGWLAALNAADPATAKVSCEGLLTDLEYAKTAHISTHQMQVQSVAPVKLDKQGTMQFMSWKLLHVVAGGKDSVEHTISCATIKGKDNDKDKEAWKQWFQNSLYPLSFTEAVGEEFEDEADIIFQHMSDPLITTIYVLCCQLELTKIYERDTKFLTSQLSIHAMWEAAAWSPGELMYDLIHGIVHPEIEALQSSTT</sequence>
<evidence type="ECO:0000313" key="1">
    <source>
        <dbReference type="EMBL" id="KZT22941.1"/>
    </source>
</evidence>
<accession>A0A165QVQ4</accession>
<evidence type="ECO:0000313" key="2">
    <source>
        <dbReference type="Proteomes" id="UP000076761"/>
    </source>
</evidence>
<dbReference type="Proteomes" id="UP000076761">
    <property type="component" value="Unassembled WGS sequence"/>
</dbReference>
<gene>
    <name evidence="1" type="ORF">NEOLEDRAFT_1216034</name>
</gene>
<evidence type="ECO:0008006" key="3">
    <source>
        <dbReference type="Google" id="ProtNLM"/>
    </source>
</evidence>
<protein>
    <recommendedName>
        <fullName evidence="3">Fungal-type protein kinase domain-containing protein</fullName>
    </recommendedName>
</protein>
<reference evidence="1 2" key="1">
    <citation type="journal article" date="2016" name="Mol. Biol. Evol.">
        <title>Comparative Genomics of Early-Diverging Mushroom-Forming Fungi Provides Insights into the Origins of Lignocellulose Decay Capabilities.</title>
        <authorList>
            <person name="Nagy L.G."/>
            <person name="Riley R."/>
            <person name="Tritt A."/>
            <person name="Adam C."/>
            <person name="Daum C."/>
            <person name="Floudas D."/>
            <person name="Sun H."/>
            <person name="Yadav J.S."/>
            <person name="Pangilinan J."/>
            <person name="Larsson K.H."/>
            <person name="Matsuura K."/>
            <person name="Barry K."/>
            <person name="Labutti K."/>
            <person name="Kuo R."/>
            <person name="Ohm R.A."/>
            <person name="Bhattacharya S.S."/>
            <person name="Shirouzu T."/>
            <person name="Yoshinaga Y."/>
            <person name="Martin F.M."/>
            <person name="Grigoriev I.V."/>
            <person name="Hibbett D.S."/>
        </authorList>
    </citation>
    <scope>NUCLEOTIDE SEQUENCE [LARGE SCALE GENOMIC DNA]</scope>
    <source>
        <strain evidence="1 2">HHB14362 ss-1</strain>
    </source>
</reference>
<proteinExistence type="predicted"/>
<dbReference type="EMBL" id="KV425590">
    <property type="protein sequence ID" value="KZT22941.1"/>
    <property type="molecule type" value="Genomic_DNA"/>
</dbReference>
<dbReference type="STRING" id="1314782.A0A165QVQ4"/>
<dbReference type="AlphaFoldDB" id="A0A165QVQ4"/>